<accession>A0A1F6F3J1</accession>
<organism evidence="1 2">
    <name type="scientific">Candidatus Kaiserbacteria bacterium RIFCSPLOWO2_01_FULL_54_13</name>
    <dbReference type="NCBI Taxonomy" id="1798512"/>
    <lineage>
        <taxon>Bacteria</taxon>
        <taxon>Candidatus Kaiseribacteriota</taxon>
    </lineage>
</organism>
<gene>
    <name evidence="1" type="ORF">A3A39_02660</name>
</gene>
<dbReference type="AlphaFoldDB" id="A0A1F6F3J1"/>
<dbReference type="STRING" id="1798512.A3A39_02660"/>
<protein>
    <submittedName>
        <fullName evidence="1">Uncharacterized protein</fullName>
    </submittedName>
</protein>
<evidence type="ECO:0000313" key="2">
    <source>
        <dbReference type="Proteomes" id="UP000177372"/>
    </source>
</evidence>
<dbReference type="EMBL" id="MFLZ01000008">
    <property type="protein sequence ID" value="OGG80432.1"/>
    <property type="molecule type" value="Genomic_DNA"/>
</dbReference>
<proteinExistence type="predicted"/>
<comment type="caution">
    <text evidence="1">The sequence shown here is derived from an EMBL/GenBank/DDBJ whole genome shotgun (WGS) entry which is preliminary data.</text>
</comment>
<dbReference type="Proteomes" id="UP000177372">
    <property type="component" value="Unassembled WGS sequence"/>
</dbReference>
<sequence length="78" mass="9089">MEGQIKRIIPSGEFVTFIIQVKDVQSCSRTFTGQKYRNFAYWRDLKVGDWIAGLRWLDETKGIIDADSPVYLLQDTLF</sequence>
<name>A0A1F6F3J1_9BACT</name>
<evidence type="ECO:0000313" key="1">
    <source>
        <dbReference type="EMBL" id="OGG80432.1"/>
    </source>
</evidence>
<reference evidence="1 2" key="1">
    <citation type="journal article" date="2016" name="Nat. Commun.">
        <title>Thousands of microbial genomes shed light on interconnected biogeochemical processes in an aquifer system.</title>
        <authorList>
            <person name="Anantharaman K."/>
            <person name="Brown C.T."/>
            <person name="Hug L.A."/>
            <person name="Sharon I."/>
            <person name="Castelle C.J."/>
            <person name="Probst A.J."/>
            <person name="Thomas B.C."/>
            <person name="Singh A."/>
            <person name="Wilkins M.J."/>
            <person name="Karaoz U."/>
            <person name="Brodie E.L."/>
            <person name="Williams K.H."/>
            <person name="Hubbard S.S."/>
            <person name="Banfield J.F."/>
        </authorList>
    </citation>
    <scope>NUCLEOTIDE SEQUENCE [LARGE SCALE GENOMIC DNA]</scope>
</reference>